<accession>A0A9D1T0E4</accession>
<feature type="non-terminal residue" evidence="2">
    <location>
        <position position="70"/>
    </location>
</feature>
<feature type="transmembrane region" description="Helical" evidence="1">
    <location>
        <begin position="7"/>
        <end position="27"/>
    </location>
</feature>
<keyword evidence="1" id="KW-0472">Membrane</keyword>
<evidence type="ECO:0000313" key="3">
    <source>
        <dbReference type="Proteomes" id="UP000886743"/>
    </source>
</evidence>
<evidence type="ECO:0000256" key="1">
    <source>
        <dbReference type="SAM" id="Phobius"/>
    </source>
</evidence>
<proteinExistence type="predicted"/>
<sequence>MTRKRVIAMVLSAFVVVAIAGGIWWYYEENIKITLPVDEKTAIRIGRAAIEEAFPEYLKSVSIYKSDMRY</sequence>
<protein>
    <submittedName>
        <fullName evidence="2">Uncharacterized protein</fullName>
    </submittedName>
</protein>
<gene>
    <name evidence="2" type="ORF">IAC74_07780</name>
</gene>
<reference evidence="2" key="2">
    <citation type="journal article" date="2021" name="PeerJ">
        <title>Extensive microbial diversity within the chicken gut microbiome revealed by metagenomics and culture.</title>
        <authorList>
            <person name="Gilroy R."/>
            <person name="Ravi A."/>
            <person name="Getino M."/>
            <person name="Pursley I."/>
            <person name="Horton D.L."/>
            <person name="Alikhan N.F."/>
            <person name="Baker D."/>
            <person name="Gharbi K."/>
            <person name="Hall N."/>
            <person name="Watson M."/>
            <person name="Adriaenssens E.M."/>
            <person name="Foster-Nyarko E."/>
            <person name="Jarju S."/>
            <person name="Secka A."/>
            <person name="Antonio M."/>
            <person name="Oren A."/>
            <person name="Chaudhuri R.R."/>
            <person name="La Ragione R."/>
            <person name="Hildebrand F."/>
            <person name="Pallen M.J."/>
        </authorList>
    </citation>
    <scope>NUCLEOTIDE SEQUENCE</scope>
    <source>
        <strain evidence="2">4920</strain>
    </source>
</reference>
<reference evidence="2" key="1">
    <citation type="submission" date="2020-10" db="EMBL/GenBank/DDBJ databases">
        <authorList>
            <person name="Gilroy R."/>
        </authorList>
    </citation>
    <scope>NUCLEOTIDE SEQUENCE</scope>
    <source>
        <strain evidence="2">4920</strain>
    </source>
</reference>
<organism evidence="2 3">
    <name type="scientific">Candidatus Aphodoplasma excrementigallinarum</name>
    <dbReference type="NCBI Taxonomy" id="2840673"/>
    <lineage>
        <taxon>Bacteria</taxon>
        <taxon>Bacillati</taxon>
        <taxon>Bacillota</taxon>
        <taxon>Clostridia</taxon>
        <taxon>Eubacteriales</taxon>
        <taxon>Candidatus Aphodoplasma</taxon>
    </lineage>
</organism>
<keyword evidence="1" id="KW-1133">Transmembrane helix</keyword>
<name>A0A9D1T0E4_9FIRM</name>
<keyword evidence="1" id="KW-0812">Transmembrane</keyword>
<comment type="caution">
    <text evidence="2">The sequence shown here is derived from an EMBL/GenBank/DDBJ whole genome shotgun (WGS) entry which is preliminary data.</text>
</comment>
<dbReference type="EMBL" id="DVOF01000235">
    <property type="protein sequence ID" value="HIV03460.1"/>
    <property type="molecule type" value="Genomic_DNA"/>
</dbReference>
<dbReference type="AlphaFoldDB" id="A0A9D1T0E4"/>
<dbReference type="Proteomes" id="UP000886743">
    <property type="component" value="Unassembled WGS sequence"/>
</dbReference>
<evidence type="ECO:0000313" key="2">
    <source>
        <dbReference type="EMBL" id="HIV03460.1"/>
    </source>
</evidence>